<sequence>MREYSHLRSAKGCFVRWQPDMQDWIMKRIGTLLPFVVATSMASSAGAESLVFECQAATGVAMTENFRLACSSVEGEARKRLDAPPAGSTVRLEIIALDERRISGRLSWMGKSNGGFVHGPTISTSISDAALNARTIAKFARDLVQVSDIDFDRL</sequence>
<dbReference type="RefSeq" id="WP_182304338.1">
    <property type="nucleotide sequence ID" value="NZ_CP059896.1"/>
</dbReference>
<comment type="caution">
    <text evidence="1">The sequence shown here is derived from an EMBL/GenBank/DDBJ whole genome shotgun (WGS) entry which is preliminary data.</text>
</comment>
<evidence type="ECO:0000313" key="2">
    <source>
        <dbReference type="Proteomes" id="UP001595647"/>
    </source>
</evidence>
<protein>
    <submittedName>
        <fullName evidence="1">Uncharacterized protein</fullName>
    </submittedName>
</protein>
<keyword evidence="2" id="KW-1185">Reference proteome</keyword>
<proteinExistence type="predicted"/>
<gene>
    <name evidence="1" type="ORF">ACFOHV_05595</name>
</gene>
<reference evidence="2" key="1">
    <citation type="journal article" date="2019" name="Int. J. Syst. Evol. Microbiol.">
        <title>The Global Catalogue of Microorganisms (GCM) 10K type strain sequencing project: providing services to taxonomists for standard genome sequencing and annotation.</title>
        <authorList>
            <consortium name="The Broad Institute Genomics Platform"/>
            <consortium name="The Broad Institute Genome Sequencing Center for Infectious Disease"/>
            <person name="Wu L."/>
            <person name="Ma J."/>
        </authorList>
    </citation>
    <scope>NUCLEOTIDE SEQUENCE [LARGE SCALE GENOMIC DNA]</scope>
    <source>
        <strain evidence="2">KCTC 52231</strain>
    </source>
</reference>
<dbReference type="Proteomes" id="UP001595647">
    <property type="component" value="Unassembled WGS sequence"/>
</dbReference>
<dbReference type="EMBL" id="JBHRTG010000004">
    <property type="protein sequence ID" value="MFC3162749.1"/>
    <property type="molecule type" value="Genomic_DNA"/>
</dbReference>
<accession>A0ABV7HWK4</accession>
<organism evidence="1 2">
    <name type="scientific">Ciceribacter thiooxidans</name>
    <dbReference type="NCBI Taxonomy" id="1969821"/>
    <lineage>
        <taxon>Bacteria</taxon>
        <taxon>Pseudomonadati</taxon>
        <taxon>Pseudomonadota</taxon>
        <taxon>Alphaproteobacteria</taxon>
        <taxon>Hyphomicrobiales</taxon>
        <taxon>Rhizobiaceae</taxon>
        <taxon>Ciceribacter</taxon>
    </lineage>
</organism>
<name>A0ABV7HWK4_9HYPH</name>
<evidence type="ECO:0000313" key="1">
    <source>
        <dbReference type="EMBL" id="MFC3162749.1"/>
    </source>
</evidence>